<sequence length="422" mass="46287">MADFIETYGEDLRDLTEQLLTFKTTSGNEKEAQEWLSDRMNELGFEVYTWTADAEDLADSATFPSADAIDVDERPSVGGVLEFGDPETGPTLILNGHIDVVPVEESSWETNPFEPVWDGDSLTARGAVDMKSNLAACIFAAKYVHETNNDLDGRIVVESVVGEEEGGIGAVAAALSNPYPFERDAAIITEPTELDVVTAVEGSVMMNLEIEGRSAHAATRWEGESVLPHFERIRTAFRELELDRNERVIHPLYESFPISWPVNFGAVDAGSWASSVPAYLTSEIRIGVAPGEKNNAVETEYRDRLDAVVAESEWLSEHPPTFERRAIQFEPAEIDVDEPIVTAVQAAMRNRGIDNTEPRGATYGADSRHYIDAGIPTVLFGAGSIKQAHFPNETVEWSDVLTATEVLVDATVEFLSAETVES</sequence>
<evidence type="ECO:0000313" key="9">
    <source>
        <dbReference type="EMBL" id="GAA5053567.1"/>
    </source>
</evidence>
<dbReference type="Pfam" id="PF07687">
    <property type="entry name" value="M20_dimer"/>
    <property type="match status" value="1"/>
</dbReference>
<evidence type="ECO:0000313" key="10">
    <source>
        <dbReference type="Proteomes" id="UP001501729"/>
    </source>
</evidence>
<keyword evidence="10" id="KW-1185">Reference proteome</keyword>
<evidence type="ECO:0000256" key="7">
    <source>
        <dbReference type="ARBA" id="ARBA00023285"/>
    </source>
</evidence>
<dbReference type="GeneID" id="68616850"/>
<dbReference type="EMBL" id="BAABKX010000013">
    <property type="protein sequence ID" value="GAA5053567.1"/>
    <property type="molecule type" value="Genomic_DNA"/>
</dbReference>
<evidence type="ECO:0000256" key="5">
    <source>
        <dbReference type="ARBA" id="ARBA00022801"/>
    </source>
</evidence>
<dbReference type="InterPro" id="IPR036264">
    <property type="entry name" value="Bact_exopeptidase_dim_dom"/>
</dbReference>
<dbReference type="SUPFAM" id="SSF53187">
    <property type="entry name" value="Zn-dependent exopeptidases"/>
    <property type="match status" value="1"/>
</dbReference>
<feature type="domain" description="Peptidase M20 dimerisation" evidence="8">
    <location>
        <begin position="200"/>
        <end position="310"/>
    </location>
</feature>
<dbReference type="InterPro" id="IPR050072">
    <property type="entry name" value="Peptidase_M20A"/>
</dbReference>
<comment type="similarity">
    <text evidence="3">Belongs to the peptidase M20A family.</text>
</comment>
<keyword evidence="5" id="KW-0378">Hydrolase</keyword>
<dbReference type="RefSeq" id="WP_227778117.1">
    <property type="nucleotide sequence ID" value="NZ_BAABKX010000013.1"/>
</dbReference>
<dbReference type="Pfam" id="PF01546">
    <property type="entry name" value="Peptidase_M20"/>
    <property type="match status" value="1"/>
</dbReference>
<organism evidence="9 10">
    <name type="scientific">Haladaptatus pallidirubidus</name>
    <dbReference type="NCBI Taxonomy" id="1008152"/>
    <lineage>
        <taxon>Archaea</taxon>
        <taxon>Methanobacteriati</taxon>
        <taxon>Methanobacteriota</taxon>
        <taxon>Stenosarchaea group</taxon>
        <taxon>Halobacteria</taxon>
        <taxon>Halobacteriales</taxon>
        <taxon>Haladaptataceae</taxon>
        <taxon>Haladaptatus</taxon>
    </lineage>
</organism>
<dbReference type="PANTHER" id="PTHR43808:SF25">
    <property type="entry name" value="PEPTIDASE M20 DIMERISATION DOMAIN-CONTAINING PROTEIN"/>
    <property type="match status" value="1"/>
</dbReference>
<protein>
    <submittedName>
        <fullName evidence="9">Peptidase</fullName>
    </submittedName>
</protein>
<comment type="caution">
    <text evidence="9">The sequence shown here is derived from an EMBL/GenBank/DDBJ whole genome shotgun (WGS) entry which is preliminary data.</text>
</comment>
<keyword evidence="6" id="KW-0862">Zinc</keyword>
<dbReference type="SUPFAM" id="SSF55031">
    <property type="entry name" value="Bacterial exopeptidase dimerisation domain"/>
    <property type="match status" value="1"/>
</dbReference>
<dbReference type="GO" id="GO:0016787">
    <property type="term" value="F:hydrolase activity"/>
    <property type="evidence" value="ECO:0007669"/>
    <property type="project" value="UniProtKB-KW"/>
</dbReference>
<evidence type="ECO:0000256" key="3">
    <source>
        <dbReference type="ARBA" id="ARBA00006247"/>
    </source>
</evidence>
<dbReference type="GO" id="GO:0046872">
    <property type="term" value="F:metal ion binding"/>
    <property type="evidence" value="ECO:0007669"/>
    <property type="project" value="UniProtKB-KW"/>
</dbReference>
<dbReference type="InterPro" id="IPR010182">
    <property type="entry name" value="ArgE/DapE"/>
</dbReference>
<dbReference type="AlphaFoldDB" id="A0AAV3UJG6"/>
<keyword evidence="4" id="KW-0479">Metal-binding</keyword>
<dbReference type="Gene3D" id="3.40.630.10">
    <property type="entry name" value="Zn peptidases"/>
    <property type="match status" value="1"/>
</dbReference>
<comment type="cofactor">
    <cofactor evidence="1">
        <name>Co(2+)</name>
        <dbReference type="ChEBI" id="CHEBI:48828"/>
    </cofactor>
</comment>
<accession>A0AAV3UJG6</accession>
<evidence type="ECO:0000256" key="2">
    <source>
        <dbReference type="ARBA" id="ARBA00001947"/>
    </source>
</evidence>
<evidence type="ECO:0000256" key="1">
    <source>
        <dbReference type="ARBA" id="ARBA00001941"/>
    </source>
</evidence>
<dbReference type="InterPro" id="IPR002933">
    <property type="entry name" value="Peptidase_M20"/>
</dbReference>
<comment type="cofactor">
    <cofactor evidence="2">
        <name>Zn(2+)</name>
        <dbReference type="ChEBI" id="CHEBI:29105"/>
    </cofactor>
</comment>
<dbReference type="Gene3D" id="3.30.70.360">
    <property type="match status" value="1"/>
</dbReference>
<dbReference type="InterPro" id="IPR011650">
    <property type="entry name" value="Peptidase_M20_dimer"/>
</dbReference>
<evidence type="ECO:0000256" key="6">
    <source>
        <dbReference type="ARBA" id="ARBA00022833"/>
    </source>
</evidence>
<proteinExistence type="inferred from homology"/>
<reference evidence="9 10" key="1">
    <citation type="journal article" date="2019" name="Int. J. Syst. Evol. Microbiol.">
        <title>The Global Catalogue of Microorganisms (GCM) 10K type strain sequencing project: providing services to taxonomists for standard genome sequencing and annotation.</title>
        <authorList>
            <consortium name="The Broad Institute Genomics Platform"/>
            <consortium name="The Broad Institute Genome Sequencing Center for Infectious Disease"/>
            <person name="Wu L."/>
            <person name="Ma J."/>
        </authorList>
    </citation>
    <scope>NUCLEOTIDE SEQUENCE [LARGE SCALE GENOMIC DNA]</scope>
    <source>
        <strain evidence="9 10">JCM 17504</strain>
    </source>
</reference>
<name>A0AAV3UJG6_9EURY</name>
<keyword evidence="7" id="KW-0170">Cobalt</keyword>
<dbReference type="PANTHER" id="PTHR43808">
    <property type="entry name" value="ACETYLORNITHINE DEACETYLASE"/>
    <property type="match status" value="1"/>
</dbReference>
<evidence type="ECO:0000259" key="8">
    <source>
        <dbReference type="Pfam" id="PF07687"/>
    </source>
</evidence>
<dbReference type="NCBIfam" id="TIGR01910">
    <property type="entry name" value="DapE-ArgE"/>
    <property type="match status" value="1"/>
</dbReference>
<gene>
    <name evidence="9" type="ORF">GCM10025751_30990</name>
</gene>
<dbReference type="Proteomes" id="UP001501729">
    <property type="component" value="Unassembled WGS sequence"/>
</dbReference>
<evidence type="ECO:0000256" key="4">
    <source>
        <dbReference type="ARBA" id="ARBA00022723"/>
    </source>
</evidence>